<keyword evidence="4" id="KW-1185">Reference proteome</keyword>
<comment type="caution">
    <text evidence="3">The sequence shown here is derived from an EMBL/GenBank/DDBJ whole genome shotgun (WGS) entry which is preliminary data.</text>
</comment>
<dbReference type="EMBL" id="BAAAOH010000001">
    <property type="protein sequence ID" value="GAA1982311.1"/>
    <property type="molecule type" value="Genomic_DNA"/>
</dbReference>
<evidence type="ECO:0000256" key="2">
    <source>
        <dbReference type="SAM" id="Phobius"/>
    </source>
</evidence>
<feature type="compositionally biased region" description="Low complexity" evidence="1">
    <location>
        <begin position="67"/>
        <end position="84"/>
    </location>
</feature>
<dbReference type="RefSeq" id="WP_344060056.1">
    <property type="nucleotide sequence ID" value="NZ_BAAAOH010000001.1"/>
</dbReference>
<dbReference type="Proteomes" id="UP001500326">
    <property type="component" value="Unassembled WGS sequence"/>
</dbReference>
<feature type="transmembrane region" description="Helical" evidence="2">
    <location>
        <begin position="112"/>
        <end position="137"/>
    </location>
</feature>
<feature type="compositionally biased region" description="Basic and acidic residues" evidence="1">
    <location>
        <begin position="8"/>
        <end position="21"/>
    </location>
</feature>
<reference evidence="3 4" key="1">
    <citation type="journal article" date="2019" name="Int. J. Syst. Evol. Microbiol.">
        <title>The Global Catalogue of Microorganisms (GCM) 10K type strain sequencing project: providing services to taxonomists for standard genome sequencing and annotation.</title>
        <authorList>
            <consortium name="The Broad Institute Genomics Platform"/>
            <consortium name="The Broad Institute Genome Sequencing Center for Infectious Disease"/>
            <person name="Wu L."/>
            <person name="Ma J."/>
        </authorList>
    </citation>
    <scope>NUCLEOTIDE SEQUENCE [LARGE SCALE GENOMIC DNA]</scope>
    <source>
        <strain evidence="3 4">JCM 14902</strain>
    </source>
</reference>
<gene>
    <name evidence="3" type="ORF">GCM10009777_15080</name>
</gene>
<evidence type="ECO:0000256" key="1">
    <source>
        <dbReference type="SAM" id="MobiDB-lite"/>
    </source>
</evidence>
<evidence type="ECO:0000313" key="3">
    <source>
        <dbReference type="EMBL" id="GAA1982311.1"/>
    </source>
</evidence>
<keyword evidence="2" id="KW-0812">Transmembrane</keyword>
<evidence type="ECO:0000313" key="4">
    <source>
        <dbReference type="Proteomes" id="UP001500326"/>
    </source>
</evidence>
<keyword evidence="2" id="KW-1133">Transmembrane helix</keyword>
<sequence length="138" mass="14685">MTDPADEDTARVPRPGRRDSGDDGSTVVARRESRRRQERAGADRTPEPDDDRVGASSQGRVARTPDSTPAVSAVRAPAPVVVPRTPREAREPQTPVDTVAAEASRRRRTRRITAIVVASASVVVVLAATALFVLVIAG</sequence>
<accession>A0ABN2S8F1</accession>
<name>A0ABN2S8F1_9MICO</name>
<feature type="region of interest" description="Disordered" evidence="1">
    <location>
        <begin position="1"/>
        <end position="107"/>
    </location>
</feature>
<proteinExistence type="predicted"/>
<protein>
    <submittedName>
        <fullName evidence="3">Uncharacterized protein</fullName>
    </submittedName>
</protein>
<keyword evidence="2" id="KW-0472">Membrane</keyword>
<feature type="compositionally biased region" description="Basic and acidic residues" evidence="1">
    <location>
        <begin position="38"/>
        <end position="53"/>
    </location>
</feature>
<organism evidence="3 4">
    <name type="scientific">Microbacterium pumilum</name>
    <dbReference type="NCBI Taxonomy" id="344165"/>
    <lineage>
        <taxon>Bacteria</taxon>
        <taxon>Bacillati</taxon>
        <taxon>Actinomycetota</taxon>
        <taxon>Actinomycetes</taxon>
        <taxon>Micrococcales</taxon>
        <taxon>Microbacteriaceae</taxon>
        <taxon>Microbacterium</taxon>
    </lineage>
</organism>